<evidence type="ECO:0000256" key="1">
    <source>
        <dbReference type="ARBA" id="ARBA00004651"/>
    </source>
</evidence>
<dbReference type="STRING" id="1404245.CGLY_15020"/>
<feature type="transmembrane region" description="Helical" evidence="9">
    <location>
        <begin position="317"/>
        <end position="334"/>
    </location>
</feature>
<organism evidence="10 11">
    <name type="scientific">Corynebacterium glyciniphilum AJ 3170</name>
    <dbReference type="NCBI Taxonomy" id="1404245"/>
    <lineage>
        <taxon>Bacteria</taxon>
        <taxon>Bacillati</taxon>
        <taxon>Actinomycetota</taxon>
        <taxon>Actinomycetes</taxon>
        <taxon>Mycobacteriales</taxon>
        <taxon>Corynebacteriaceae</taxon>
        <taxon>Corynebacterium</taxon>
    </lineage>
</organism>
<name>X5EDH0_9CORY</name>
<dbReference type="Proteomes" id="UP000023703">
    <property type="component" value="Chromosome"/>
</dbReference>
<evidence type="ECO:0000313" key="10">
    <source>
        <dbReference type="EMBL" id="AHW65440.1"/>
    </source>
</evidence>
<dbReference type="EMBL" id="CP006842">
    <property type="protein sequence ID" value="AHW65440.1"/>
    <property type="molecule type" value="Genomic_DNA"/>
</dbReference>
<evidence type="ECO:0000313" key="11">
    <source>
        <dbReference type="Proteomes" id="UP000023703"/>
    </source>
</evidence>
<dbReference type="InterPro" id="IPR018584">
    <property type="entry name" value="GT87"/>
</dbReference>
<proteinExistence type="inferred from homology"/>
<evidence type="ECO:0000256" key="2">
    <source>
        <dbReference type="ARBA" id="ARBA00022475"/>
    </source>
</evidence>
<feature type="transmembrane region" description="Helical" evidence="9">
    <location>
        <begin position="221"/>
        <end position="248"/>
    </location>
</feature>
<comment type="similarity">
    <text evidence="7">Belongs to the glycosyltransferase 87 family.</text>
</comment>
<feature type="region of interest" description="Disordered" evidence="8">
    <location>
        <begin position="403"/>
        <end position="430"/>
    </location>
</feature>
<evidence type="ECO:0000256" key="4">
    <source>
        <dbReference type="ARBA" id="ARBA00022692"/>
    </source>
</evidence>
<feature type="transmembrane region" description="Helical" evidence="9">
    <location>
        <begin position="43"/>
        <end position="62"/>
    </location>
</feature>
<feature type="transmembrane region" description="Helical" evidence="9">
    <location>
        <begin position="341"/>
        <end position="359"/>
    </location>
</feature>
<gene>
    <name evidence="10" type="ORF">CGLY_15020</name>
</gene>
<dbReference type="Pfam" id="PF09594">
    <property type="entry name" value="GT87"/>
    <property type="match status" value="1"/>
</dbReference>
<feature type="transmembrane region" description="Helical" evidence="9">
    <location>
        <begin position="182"/>
        <end position="215"/>
    </location>
</feature>
<evidence type="ECO:0000256" key="8">
    <source>
        <dbReference type="SAM" id="MobiDB-lite"/>
    </source>
</evidence>
<comment type="subcellular location">
    <subcellularLocation>
        <location evidence="1">Cell membrane</location>
        <topology evidence="1">Multi-pass membrane protein</topology>
    </subcellularLocation>
</comment>
<keyword evidence="5 9" id="KW-1133">Transmembrane helix</keyword>
<dbReference type="GO" id="GO:0016758">
    <property type="term" value="F:hexosyltransferase activity"/>
    <property type="evidence" value="ECO:0007669"/>
    <property type="project" value="InterPro"/>
</dbReference>
<evidence type="ECO:0000256" key="7">
    <source>
        <dbReference type="ARBA" id="ARBA00024033"/>
    </source>
</evidence>
<dbReference type="HOGENOM" id="CLU_041277_0_0_11"/>
<dbReference type="eggNOG" id="ENOG5031JHI">
    <property type="taxonomic scope" value="Bacteria"/>
</dbReference>
<feature type="transmembrane region" description="Helical" evidence="9">
    <location>
        <begin position="151"/>
        <end position="170"/>
    </location>
</feature>
<feature type="transmembrane region" description="Helical" evidence="9">
    <location>
        <begin position="74"/>
        <end position="93"/>
    </location>
</feature>
<keyword evidence="2" id="KW-1003">Cell membrane</keyword>
<dbReference type="GO" id="GO:0005886">
    <property type="term" value="C:plasma membrane"/>
    <property type="evidence" value="ECO:0007669"/>
    <property type="project" value="UniProtKB-SubCell"/>
</dbReference>
<accession>X5EDH0</accession>
<evidence type="ECO:0000256" key="3">
    <source>
        <dbReference type="ARBA" id="ARBA00022679"/>
    </source>
</evidence>
<dbReference type="KEGG" id="cgy:CGLY_15020"/>
<evidence type="ECO:0000256" key="9">
    <source>
        <dbReference type="SAM" id="Phobius"/>
    </source>
</evidence>
<keyword evidence="6 9" id="KW-0472">Membrane</keyword>
<dbReference type="AlphaFoldDB" id="X5EDH0"/>
<keyword evidence="11" id="KW-1185">Reference proteome</keyword>
<evidence type="ECO:0000256" key="6">
    <source>
        <dbReference type="ARBA" id="ARBA00023136"/>
    </source>
</evidence>
<keyword evidence="4 9" id="KW-0812">Transmembrane</keyword>
<protein>
    <submittedName>
        <fullName evidence="10">Putative membrane protein</fullName>
    </submittedName>
</protein>
<keyword evidence="3" id="KW-0808">Transferase</keyword>
<feature type="transmembrane region" description="Helical" evidence="9">
    <location>
        <begin position="255"/>
        <end position="277"/>
    </location>
</feature>
<evidence type="ECO:0000256" key="5">
    <source>
        <dbReference type="ARBA" id="ARBA00022989"/>
    </source>
</evidence>
<sequence length="430" mass="44692">MADMSTTERLCRPWMSPLPVLFTGFAVFSLVLAMETTQQPHRVWGVCAVVTYATAAVVTLASQRTRAGGRLHPHLLWSVVAGALMLPTILLTATGQLEVRVVAESARRLLDEGTPYAVSPTDVGDYNPYSPMMAVIGLPRAWWGDGMLTDPRLWCAAVLVACLVCARRLVGRPRTTGHRLLLVAAGSPLVAVTVASSGVDLPVTGAVILALAAAVSGRHGVAGTAVGVAVAMKWTAAPVLAVVVIVLWRRYSRRAASLAAVGAAGVAVVVTFCGTGADLGGFVHHTLGFPLGRGVVPTPAGDSLLGGLVHDVPALSWFPYGVLAGVAGGLLWVLTTQRLEITTVATCTAAGFTALFLLAPTAREGYFVLPLLIVAAVHAYRPAGKAVCLGWFLRWTAGHSGTDPTPDAATGQSTVSHSKVIPPDQSPATQ</sequence>
<reference evidence="10 11" key="1">
    <citation type="journal article" date="2015" name="Int. J. Syst. Evol. Microbiol.">
        <title>Revisiting Corynebacterium glyciniphilum (ex Kubota et al., 1972) sp. nov., nom. rev., isolated from putrefied banana.</title>
        <authorList>
            <person name="Al-Dilaimi A."/>
            <person name="Bednarz H."/>
            <person name="Lomker A."/>
            <person name="Niehaus K."/>
            <person name="Kalinowski J."/>
            <person name="Ruckert C."/>
        </authorList>
    </citation>
    <scope>NUCLEOTIDE SEQUENCE [LARGE SCALE GENOMIC DNA]</scope>
    <source>
        <strain evidence="10">AJ 3170</strain>
    </source>
</reference>